<dbReference type="Pfam" id="PF24568">
    <property type="entry name" value="CC_PcsB"/>
    <property type="match status" value="1"/>
</dbReference>
<sequence length="385" mass="44164">MYRGRKSMKKNRRKIYLILALIFTFNFIQVSAADNIKDLEKQQKDLLKQIQQNKNQIKTAENQSKDVSKQIEDLDKKMDVASTELDKVEKELGTLKTNIEKTTVELETAEENINEKQEVFNKRMRVMYRNGNVGYLEVLLSSSSIKDFLSRRNMIKSIAKYDTELIQYMRDQRDIIDTKKTELEMQKKSIELSKTKLEDRRRNLANASREKENLMRDLQKNIKDLEKEEDKLIEFAKEIESKILKLQRNTGPYSGEGKMQWPVPVYKRISSTYGYRIHPVYKTKKLHTGVDIAANTGERVVAAEKGTVIYSGNLGGYGKTIMIDHGGGIVTLYGHNSSLVVSEGQQVKRGDTIAKIGSTGVSTGPHCHFEVRKNGAYVDPMPWLK</sequence>
<evidence type="ECO:0000259" key="5">
    <source>
        <dbReference type="Pfam" id="PF24568"/>
    </source>
</evidence>
<keyword evidence="1 3" id="KW-0732">Signal</keyword>
<name>A0A6N7XGX5_9FIRM</name>
<evidence type="ECO:0000313" key="6">
    <source>
        <dbReference type="EMBL" id="MSU00936.1"/>
    </source>
</evidence>
<protein>
    <submittedName>
        <fullName evidence="6">Peptidoglycan DD-metalloendopeptidase family protein</fullName>
    </submittedName>
</protein>
<evidence type="ECO:0000259" key="4">
    <source>
        <dbReference type="Pfam" id="PF01551"/>
    </source>
</evidence>
<feature type="coiled-coil region" evidence="2">
    <location>
        <begin position="29"/>
        <end position="119"/>
    </location>
</feature>
<evidence type="ECO:0000256" key="1">
    <source>
        <dbReference type="ARBA" id="ARBA00022729"/>
    </source>
</evidence>
<gene>
    <name evidence="6" type="ORF">FYJ83_05590</name>
</gene>
<dbReference type="Pfam" id="PF01551">
    <property type="entry name" value="Peptidase_M23"/>
    <property type="match status" value="1"/>
</dbReference>
<dbReference type="GO" id="GO:0004222">
    <property type="term" value="F:metalloendopeptidase activity"/>
    <property type="evidence" value="ECO:0007669"/>
    <property type="project" value="TreeGrafter"/>
</dbReference>
<dbReference type="CDD" id="cd12797">
    <property type="entry name" value="M23_peptidase"/>
    <property type="match status" value="1"/>
</dbReference>
<feature type="coiled-coil region" evidence="2">
    <location>
        <begin position="180"/>
        <end position="242"/>
    </location>
</feature>
<dbReference type="Gene3D" id="6.10.250.3150">
    <property type="match status" value="1"/>
</dbReference>
<dbReference type="InterPro" id="IPR011055">
    <property type="entry name" value="Dup_hybrid_motif"/>
</dbReference>
<evidence type="ECO:0000313" key="7">
    <source>
        <dbReference type="Proteomes" id="UP000469523"/>
    </source>
</evidence>
<dbReference type="EMBL" id="VUNQ01000009">
    <property type="protein sequence ID" value="MSU00936.1"/>
    <property type="molecule type" value="Genomic_DNA"/>
</dbReference>
<accession>A0A6N7XGX5</accession>
<dbReference type="PANTHER" id="PTHR21666">
    <property type="entry name" value="PEPTIDASE-RELATED"/>
    <property type="match status" value="1"/>
</dbReference>
<dbReference type="Gene3D" id="2.70.70.10">
    <property type="entry name" value="Glucose Permease (Domain IIA)"/>
    <property type="match status" value="1"/>
</dbReference>
<evidence type="ECO:0000256" key="2">
    <source>
        <dbReference type="SAM" id="Coils"/>
    </source>
</evidence>
<reference evidence="6 7" key="1">
    <citation type="submission" date="2019-09" db="EMBL/GenBank/DDBJ databases">
        <title>In-depth cultivation of the pig gut microbiome towards novel bacterial diversity and tailored functional studies.</title>
        <authorList>
            <person name="Wylensek D."/>
            <person name="Hitch T.C.A."/>
            <person name="Clavel T."/>
        </authorList>
    </citation>
    <scope>NUCLEOTIDE SEQUENCE [LARGE SCALE GENOMIC DNA]</scope>
    <source>
        <strain evidence="6 7">WCA3-693-APC-4?</strain>
    </source>
</reference>
<feature type="domain" description="Peptidoglycan hydrolase PcsB coiled-coil" evidence="5">
    <location>
        <begin position="107"/>
        <end position="175"/>
    </location>
</feature>
<dbReference type="InterPro" id="IPR050570">
    <property type="entry name" value="Cell_wall_metabolism_enzyme"/>
</dbReference>
<proteinExistence type="predicted"/>
<feature type="chain" id="PRO_5026996188" evidence="3">
    <location>
        <begin position="33"/>
        <end position="385"/>
    </location>
</feature>
<evidence type="ECO:0000256" key="3">
    <source>
        <dbReference type="SAM" id="SignalP"/>
    </source>
</evidence>
<dbReference type="InterPro" id="IPR016047">
    <property type="entry name" value="M23ase_b-sheet_dom"/>
</dbReference>
<dbReference type="AlphaFoldDB" id="A0A6N7XGX5"/>
<keyword evidence="2" id="KW-0175">Coiled coil</keyword>
<feature type="domain" description="M23ase beta-sheet core" evidence="4">
    <location>
        <begin position="286"/>
        <end position="380"/>
    </location>
</feature>
<dbReference type="Proteomes" id="UP000469523">
    <property type="component" value="Unassembled WGS sequence"/>
</dbReference>
<dbReference type="PANTHER" id="PTHR21666:SF289">
    <property type="entry name" value="L-ALA--D-GLU ENDOPEPTIDASE"/>
    <property type="match status" value="1"/>
</dbReference>
<dbReference type="InterPro" id="IPR057309">
    <property type="entry name" value="PcsB_CC"/>
</dbReference>
<dbReference type="FunFam" id="2.70.70.10:FF:000006">
    <property type="entry name" value="M23 family peptidase"/>
    <property type="match status" value="1"/>
</dbReference>
<dbReference type="SUPFAM" id="SSF51261">
    <property type="entry name" value="Duplicated hybrid motif"/>
    <property type="match status" value="1"/>
</dbReference>
<comment type="caution">
    <text evidence="6">The sequence shown here is derived from an EMBL/GenBank/DDBJ whole genome shotgun (WGS) entry which is preliminary data.</text>
</comment>
<organism evidence="6 7">
    <name type="scientific">Tissierella pigra</name>
    <dbReference type="NCBI Taxonomy" id="2607614"/>
    <lineage>
        <taxon>Bacteria</taxon>
        <taxon>Bacillati</taxon>
        <taxon>Bacillota</taxon>
        <taxon>Tissierellia</taxon>
        <taxon>Tissierellales</taxon>
        <taxon>Tissierellaceae</taxon>
        <taxon>Tissierella</taxon>
    </lineage>
</organism>
<feature type="signal peptide" evidence="3">
    <location>
        <begin position="1"/>
        <end position="32"/>
    </location>
</feature>
<dbReference type="SUPFAM" id="SSF57997">
    <property type="entry name" value="Tropomyosin"/>
    <property type="match status" value="1"/>
</dbReference>
<keyword evidence="7" id="KW-1185">Reference proteome</keyword>